<dbReference type="HOGENOM" id="CLU_1833373_0_0_10"/>
<gene>
    <name evidence="1" type="ORF">PKOR_19305</name>
</gene>
<accession>A0A0E3ZIU3</accession>
<protein>
    <recommendedName>
        <fullName evidence="3">Lipoprotein</fullName>
    </recommendedName>
</protein>
<dbReference type="Proteomes" id="UP000033109">
    <property type="component" value="Chromosome"/>
</dbReference>
<evidence type="ECO:0000313" key="1">
    <source>
        <dbReference type="EMBL" id="AKD04855.1"/>
    </source>
</evidence>
<reference evidence="1 2" key="1">
    <citation type="journal article" date="2015" name="Sci. Rep.">
        <title>Unraveling adaptation of Pontibacter korlensis to radiation and infertility in desert through complete genome and comparative transcriptomic analysis.</title>
        <authorList>
            <person name="Dai J."/>
            <person name="Dai W."/>
            <person name="Qiu C."/>
            <person name="Yang Z."/>
            <person name="Zhang Y."/>
            <person name="Zhou M."/>
            <person name="Zhang L."/>
            <person name="Fang C."/>
            <person name="Gao Q."/>
            <person name="Yang Q."/>
            <person name="Li X."/>
            <person name="Wang Z."/>
            <person name="Wang Z."/>
            <person name="Jia Z."/>
            <person name="Chen X."/>
        </authorList>
    </citation>
    <scope>NUCLEOTIDE SEQUENCE [LARGE SCALE GENOMIC DNA]</scope>
    <source>
        <strain evidence="1 2">X14-1T</strain>
    </source>
</reference>
<dbReference type="PROSITE" id="PS51257">
    <property type="entry name" value="PROKAR_LIPOPROTEIN"/>
    <property type="match status" value="1"/>
</dbReference>
<dbReference type="KEGG" id="pko:PKOR_19305"/>
<sequence>MRSVLAPLVLLFVVALIGCTSNFKLGERKMLQENYKNSFIEGFKTLSFCRCIKYGYDNKYDLVTEDASCRFPDYLYSEVALIDILAKVERDKILLDSASRVGRVAEGMEGKRVMDICLKFYNSSLLDSVAISRYQKDKNQ</sequence>
<keyword evidence="2" id="KW-1185">Reference proteome</keyword>
<dbReference type="STRING" id="400092.PKOR_19305"/>
<organism evidence="1 2">
    <name type="scientific">Pontibacter korlensis</name>
    <dbReference type="NCBI Taxonomy" id="400092"/>
    <lineage>
        <taxon>Bacteria</taxon>
        <taxon>Pseudomonadati</taxon>
        <taxon>Bacteroidota</taxon>
        <taxon>Cytophagia</taxon>
        <taxon>Cytophagales</taxon>
        <taxon>Hymenobacteraceae</taxon>
        <taxon>Pontibacter</taxon>
    </lineage>
</organism>
<evidence type="ECO:0008006" key="3">
    <source>
        <dbReference type="Google" id="ProtNLM"/>
    </source>
</evidence>
<evidence type="ECO:0000313" key="2">
    <source>
        <dbReference type="Proteomes" id="UP000033109"/>
    </source>
</evidence>
<proteinExistence type="predicted"/>
<dbReference type="EMBL" id="CP009621">
    <property type="protein sequence ID" value="AKD04855.1"/>
    <property type="molecule type" value="Genomic_DNA"/>
</dbReference>
<name>A0A0E3ZIU3_9BACT</name>
<dbReference type="AlphaFoldDB" id="A0A0E3ZIU3"/>
<dbReference type="PATRIC" id="fig|400092.3.peg.4222"/>